<feature type="region of interest" description="Disordered" evidence="1">
    <location>
        <begin position="600"/>
        <end position="630"/>
    </location>
</feature>
<gene>
    <name evidence="2" type="ORF">CHS0354_006015</name>
</gene>
<evidence type="ECO:0000256" key="1">
    <source>
        <dbReference type="SAM" id="MobiDB-lite"/>
    </source>
</evidence>
<proteinExistence type="predicted"/>
<feature type="region of interest" description="Disordered" evidence="1">
    <location>
        <begin position="652"/>
        <end position="713"/>
    </location>
</feature>
<sequence length="787" mass="89332">MSSSRLSKNHHYGCIGREEKHRKMMEVWQTGNNRIFNCHGGKETGKSCFIRKFLDDLIQNEASYSIVIDMDFKGERIGPKDSVKFWRNLAKKLERLKLVNQISYPMMEESLENFFEEIKERKIIFLLDNLDYARNAKADDKSSKTEEEDLFSELQDNFIPGIVERTDLSMVFITSTVQLRYGQIAPTVHKIEMDPLSTESAGDLLLKTIELTSNDNMGNKAAREHLGPYLQPIALLSEGIPMAVIVTGTQLTENNFFINPKDMLTVLIFSRMYTLSPEFFPKEDNMFQTYGDYIEKQSSGMKERLHGMGNTENSSFTVEELMQHLPAKDGKAFFKTQTLTPMLIRNFIKNLGNPDKSEKLEMPGFLREFVIIEKIIDSSKGLAVEDRMECKKVVSDCLHRLGKDLDVDELRRIIANPNEYDEFVEQIISSPTPEEDRFLDTQKNMEKNDLEKPFIGYSPESLLGCTQESNLSDLPEQRMQNLKLSEKDTDQDSHSSFNPGTPNAELQGEQTQDYILPGQLGEHLLRFNYNVSNMPPSTERSPQSIAHAGFVYKENDIFQCQYCQAQILQNDLSGNVDIMQRHQEINPGCPFVRQDLEYRGKNASQQVEDKESLNKRKKSKTVKGGADTSASTAIQAGKDIMEEIEREFLQLGVTGNGQETNGMDTKKDKFDNSSNLSSSYGDKQYPHNKMAPSVMDHTGPKEAENGVGLSPISSSELNYVRDQCMKNTDEKGAQGNSLHEIDVNTEKKRSYMEHKVNRTSKDDEGYASPHASDSDERASPDPEVTGM</sequence>
<reference evidence="2" key="2">
    <citation type="journal article" date="2021" name="Genome Biol. Evol.">
        <title>Developing a high-quality reference genome for a parasitic bivalve with doubly uniparental inheritance (Bivalvia: Unionida).</title>
        <authorList>
            <person name="Smith C.H."/>
        </authorList>
    </citation>
    <scope>NUCLEOTIDE SEQUENCE</scope>
    <source>
        <strain evidence="2">CHS0354</strain>
        <tissue evidence="2">Mantle</tissue>
    </source>
</reference>
<evidence type="ECO:0000313" key="2">
    <source>
        <dbReference type="EMBL" id="KAK3577004.1"/>
    </source>
</evidence>
<dbReference type="Gene3D" id="1.10.1170.10">
    <property type="entry name" value="Inhibitor Of Apoptosis Protein (2mihbC-IAP-1), Chain A"/>
    <property type="match status" value="1"/>
</dbReference>
<evidence type="ECO:0000313" key="3">
    <source>
        <dbReference type="Proteomes" id="UP001195483"/>
    </source>
</evidence>
<dbReference type="SUPFAM" id="SSF52540">
    <property type="entry name" value="P-loop containing nucleoside triphosphate hydrolases"/>
    <property type="match status" value="1"/>
</dbReference>
<reference evidence="2" key="3">
    <citation type="submission" date="2023-05" db="EMBL/GenBank/DDBJ databases">
        <authorList>
            <person name="Smith C.H."/>
        </authorList>
    </citation>
    <scope>NUCLEOTIDE SEQUENCE</scope>
    <source>
        <strain evidence="2">CHS0354</strain>
        <tissue evidence="2">Mantle</tissue>
    </source>
</reference>
<keyword evidence="3" id="KW-1185">Reference proteome</keyword>
<dbReference type="SUPFAM" id="SSF57924">
    <property type="entry name" value="Inhibitor of apoptosis (IAP) repeat"/>
    <property type="match status" value="1"/>
</dbReference>
<name>A0AAE0VGF2_9BIVA</name>
<reference evidence="2" key="1">
    <citation type="journal article" date="2021" name="Genome Biol. Evol.">
        <title>A High-Quality Reference Genome for a Parasitic Bivalve with Doubly Uniparental Inheritance (Bivalvia: Unionida).</title>
        <authorList>
            <person name="Smith C.H."/>
        </authorList>
    </citation>
    <scope>NUCLEOTIDE SEQUENCE</scope>
    <source>
        <strain evidence="2">CHS0354</strain>
    </source>
</reference>
<organism evidence="2 3">
    <name type="scientific">Potamilus streckersoni</name>
    <dbReference type="NCBI Taxonomy" id="2493646"/>
    <lineage>
        <taxon>Eukaryota</taxon>
        <taxon>Metazoa</taxon>
        <taxon>Spiralia</taxon>
        <taxon>Lophotrochozoa</taxon>
        <taxon>Mollusca</taxon>
        <taxon>Bivalvia</taxon>
        <taxon>Autobranchia</taxon>
        <taxon>Heteroconchia</taxon>
        <taxon>Palaeoheterodonta</taxon>
        <taxon>Unionida</taxon>
        <taxon>Unionoidea</taxon>
        <taxon>Unionidae</taxon>
        <taxon>Ambleminae</taxon>
        <taxon>Lampsilini</taxon>
        <taxon>Potamilus</taxon>
    </lineage>
</organism>
<dbReference type="Gene3D" id="3.40.50.300">
    <property type="entry name" value="P-loop containing nucleotide triphosphate hydrolases"/>
    <property type="match status" value="1"/>
</dbReference>
<comment type="caution">
    <text evidence="2">The sequence shown here is derived from an EMBL/GenBank/DDBJ whole genome shotgun (WGS) entry which is preliminary data.</text>
</comment>
<dbReference type="AlphaFoldDB" id="A0AAE0VGF2"/>
<feature type="compositionally biased region" description="Basic and acidic residues" evidence="1">
    <location>
        <begin position="739"/>
        <end position="764"/>
    </location>
</feature>
<dbReference type="EMBL" id="JAEAOA010000424">
    <property type="protein sequence ID" value="KAK3577004.1"/>
    <property type="molecule type" value="Genomic_DNA"/>
</dbReference>
<feature type="region of interest" description="Disordered" evidence="1">
    <location>
        <begin position="485"/>
        <end position="507"/>
    </location>
</feature>
<feature type="compositionally biased region" description="Polar residues" evidence="1">
    <location>
        <begin position="672"/>
        <end position="681"/>
    </location>
</feature>
<dbReference type="Pfam" id="PF00653">
    <property type="entry name" value="BIR"/>
    <property type="match status" value="1"/>
</dbReference>
<protein>
    <submittedName>
        <fullName evidence="2">Uncharacterized protein</fullName>
    </submittedName>
</protein>
<dbReference type="Proteomes" id="UP001195483">
    <property type="component" value="Unassembled WGS sequence"/>
</dbReference>
<dbReference type="InterPro" id="IPR001370">
    <property type="entry name" value="BIR_rpt"/>
</dbReference>
<dbReference type="SMART" id="SM00238">
    <property type="entry name" value="BIR"/>
    <property type="match status" value="1"/>
</dbReference>
<feature type="region of interest" description="Disordered" evidence="1">
    <location>
        <begin position="728"/>
        <end position="787"/>
    </location>
</feature>
<dbReference type="PROSITE" id="PS50143">
    <property type="entry name" value="BIR_REPEAT_2"/>
    <property type="match status" value="1"/>
</dbReference>
<accession>A0AAE0VGF2</accession>
<dbReference type="InterPro" id="IPR027417">
    <property type="entry name" value="P-loop_NTPase"/>
</dbReference>